<evidence type="ECO:0000313" key="5">
    <source>
        <dbReference type="Proteomes" id="UP000182062"/>
    </source>
</evidence>
<dbReference type="InterPro" id="IPR050463">
    <property type="entry name" value="Gfo/Idh/MocA_oxidrdct_glycsds"/>
</dbReference>
<evidence type="ECO:0000256" key="1">
    <source>
        <dbReference type="ARBA" id="ARBA00023002"/>
    </source>
</evidence>
<evidence type="ECO:0008006" key="6">
    <source>
        <dbReference type="Google" id="ProtNLM"/>
    </source>
</evidence>
<gene>
    <name evidence="4" type="ORF">BHE18_14890</name>
</gene>
<dbReference type="PANTHER" id="PTHR43818">
    <property type="entry name" value="BCDNA.GH03377"/>
    <property type="match status" value="1"/>
</dbReference>
<name>A0A1J6X4W1_9BACI</name>
<dbReference type="Pfam" id="PF01408">
    <property type="entry name" value="GFO_IDH_MocA"/>
    <property type="match status" value="1"/>
</dbReference>
<dbReference type="AlphaFoldDB" id="A0A1J6X4W1"/>
<dbReference type="SUPFAM" id="SSF51735">
    <property type="entry name" value="NAD(P)-binding Rossmann-fold domains"/>
    <property type="match status" value="1"/>
</dbReference>
<feature type="domain" description="GFO/IDH/MocA-like oxidoreductase" evidence="3">
    <location>
        <begin position="134"/>
        <end position="270"/>
    </location>
</feature>
<keyword evidence="1" id="KW-0560">Oxidoreductase</keyword>
<dbReference type="Pfam" id="PF22725">
    <property type="entry name" value="GFO_IDH_MocA_C3"/>
    <property type="match status" value="1"/>
</dbReference>
<keyword evidence="5" id="KW-1185">Reference proteome</keyword>
<dbReference type="Gene3D" id="3.30.360.10">
    <property type="entry name" value="Dihydrodipicolinate Reductase, domain 2"/>
    <property type="match status" value="1"/>
</dbReference>
<reference evidence="4 5" key="1">
    <citation type="submission" date="2016-09" db="EMBL/GenBank/DDBJ databases">
        <title>Bacillus aquimaris SAMM genome sequence reveals colonization and biosurfactant production capacities.</title>
        <authorList>
            <person name="Waghmode S.R."/>
            <person name="Suryavanshi M.V."/>
        </authorList>
    </citation>
    <scope>NUCLEOTIDE SEQUENCE [LARGE SCALE GENOMIC DNA]</scope>
    <source>
        <strain evidence="4 5">SAMM</strain>
    </source>
</reference>
<protein>
    <recommendedName>
        <fullName evidence="6">Gfo/Idh/MocA family oxidoreductase</fullName>
    </recommendedName>
</protein>
<feature type="domain" description="Gfo/Idh/MocA-like oxidoreductase N-terminal" evidence="2">
    <location>
        <begin position="6"/>
        <end position="125"/>
    </location>
</feature>
<dbReference type="InterPro" id="IPR000683">
    <property type="entry name" value="Gfo/Idh/MocA-like_OxRdtase_N"/>
</dbReference>
<dbReference type="Proteomes" id="UP000182062">
    <property type="component" value="Unassembled WGS sequence"/>
</dbReference>
<dbReference type="GO" id="GO:0000166">
    <property type="term" value="F:nucleotide binding"/>
    <property type="evidence" value="ECO:0007669"/>
    <property type="project" value="InterPro"/>
</dbReference>
<dbReference type="SUPFAM" id="SSF55347">
    <property type="entry name" value="Glyceraldehyde-3-phosphate dehydrogenase-like, C-terminal domain"/>
    <property type="match status" value="1"/>
</dbReference>
<dbReference type="RefSeq" id="WP_071616885.1">
    <property type="nucleotide sequence ID" value="NZ_MINN01000022.1"/>
</dbReference>
<dbReference type="InterPro" id="IPR036291">
    <property type="entry name" value="NAD(P)-bd_dom_sf"/>
</dbReference>
<dbReference type="EMBL" id="MINN01000022">
    <property type="protein sequence ID" value="OIU73161.1"/>
    <property type="molecule type" value="Genomic_DNA"/>
</dbReference>
<dbReference type="OrthoDB" id="9815825at2"/>
<organism evidence="4 5">
    <name type="scientific">Rossellomorea aquimaris</name>
    <dbReference type="NCBI Taxonomy" id="189382"/>
    <lineage>
        <taxon>Bacteria</taxon>
        <taxon>Bacillati</taxon>
        <taxon>Bacillota</taxon>
        <taxon>Bacilli</taxon>
        <taxon>Bacillales</taxon>
        <taxon>Bacillaceae</taxon>
        <taxon>Rossellomorea</taxon>
    </lineage>
</organism>
<evidence type="ECO:0000259" key="3">
    <source>
        <dbReference type="Pfam" id="PF22725"/>
    </source>
</evidence>
<accession>A0A1J6X4W1</accession>
<dbReference type="Gene3D" id="3.40.50.720">
    <property type="entry name" value="NAD(P)-binding Rossmann-like Domain"/>
    <property type="match status" value="1"/>
</dbReference>
<comment type="caution">
    <text evidence="4">The sequence shown here is derived from an EMBL/GenBank/DDBJ whole genome shotgun (WGS) entry which is preliminary data.</text>
</comment>
<evidence type="ECO:0000313" key="4">
    <source>
        <dbReference type="EMBL" id="OIU73161.1"/>
    </source>
</evidence>
<dbReference type="GO" id="GO:0016491">
    <property type="term" value="F:oxidoreductase activity"/>
    <property type="evidence" value="ECO:0007669"/>
    <property type="project" value="UniProtKB-KW"/>
</dbReference>
<dbReference type="PANTHER" id="PTHR43818:SF11">
    <property type="entry name" value="BCDNA.GH03377"/>
    <property type="match status" value="1"/>
</dbReference>
<sequence length="376" mass="41865">MSDQKVKIAVAGAGSFTDLWYLPILKKHPSVILKAICSQNGTNADRLAAKYGIPSSCRSYREMLEEDIDGICIVTPNVSHHEISLLAAGKQINVMCEKPLAMNTEQAKAMREAAERNNIIHGVNFTYRENPAVVRMKELIEDGLIGRVYDGKFEYSGDYGLSGPPGWRGTSSVGGRGGVLADLGSHLIDAVHYILGENIEHVSASLSYLEGGSMKRAADLEDKDRSADSAFFQASFPSGIQGSFYTSWVSTQGDRNQTIDLMVKGGKGALQLLSSELGIRLRYAPVNGPWEDIKLANIYPWDDAAEPSEERFRPWRFTEKNEIWKWVDAINEKKELDRPTFRDGYVVQRVIDSVLLSDQLRKEVAVKELEKMEESQ</sequence>
<proteinExistence type="predicted"/>
<evidence type="ECO:0000259" key="2">
    <source>
        <dbReference type="Pfam" id="PF01408"/>
    </source>
</evidence>
<dbReference type="InterPro" id="IPR055170">
    <property type="entry name" value="GFO_IDH_MocA-like_dom"/>
</dbReference>